<protein>
    <submittedName>
        <fullName evidence="1">Uncharacterized protein</fullName>
    </submittedName>
</protein>
<accession>A0A1J5P8B8</accession>
<reference evidence="1" key="1">
    <citation type="submission" date="2016-10" db="EMBL/GenBank/DDBJ databases">
        <title>Sequence of Gallionella enrichment culture.</title>
        <authorList>
            <person name="Poehlein A."/>
            <person name="Muehling M."/>
            <person name="Daniel R."/>
        </authorList>
    </citation>
    <scope>NUCLEOTIDE SEQUENCE</scope>
</reference>
<proteinExistence type="predicted"/>
<dbReference type="AlphaFoldDB" id="A0A1J5P8B8"/>
<organism evidence="1">
    <name type="scientific">mine drainage metagenome</name>
    <dbReference type="NCBI Taxonomy" id="410659"/>
    <lineage>
        <taxon>unclassified sequences</taxon>
        <taxon>metagenomes</taxon>
        <taxon>ecological metagenomes</taxon>
    </lineage>
</organism>
<dbReference type="EMBL" id="MLJW01008464">
    <property type="protein sequence ID" value="OIQ64047.1"/>
    <property type="molecule type" value="Genomic_DNA"/>
</dbReference>
<comment type="caution">
    <text evidence="1">The sequence shown here is derived from an EMBL/GenBank/DDBJ whole genome shotgun (WGS) entry which is preliminary data.</text>
</comment>
<sequence length="230" mass="26463">MMRTYPHVQEGQRPEVNDGQAIRENRTTGLLGHEVVHHPQERCGQEETHCIMAIPPLSHRILRTREQAVRLHRKQTDRYREVIEGMQQCRCQNKREEEPVGNVNMRLFAAHDRTYEHSQVCHPDHFDQNVDRPFHFRIFAALGITQHITDIGQENSCLPTPEGKAGHAIADQSGLTGPLHHIIRCSEERATAKTKNHTTCVCRTQAPEGNVRNIKIQKRPSQFGCNIYTY</sequence>
<gene>
    <name evidence="1" type="ORF">GALL_544060</name>
</gene>
<evidence type="ECO:0000313" key="1">
    <source>
        <dbReference type="EMBL" id="OIQ64047.1"/>
    </source>
</evidence>
<name>A0A1J5P8B8_9ZZZZ</name>